<gene>
    <name evidence="7" type="primary">ytvI</name>
    <name evidence="7" type="ORF">NE695_14170</name>
</gene>
<comment type="subcellular location">
    <subcellularLocation>
        <location evidence="1">Membrane</location>
        <topology evidence="1">Multi-pass membrane protein</topology>
    </subcellularLocation>
</comment>
<evidence type="ECO:0000256" key="3">
    <source>
        <dbReference type="ARBA" id="ARBA00022692"/>
    </source>
</evidence>
<feature type="transmembrane region" description="Helical" evidence="6">
    <location>
        <begin position="34"/>
        <end position="54"/>
    </location>
</feature>
<feature type="transmembrane region" description="Helical" evidence="6">
    <location>
        <begin position="318"/>
        <end position="343"/>
    </location>
</feature>
<feature type="transmembrane region" description="Helical" evidence="6">
    <location>
        <begin position="147"/>
        <end position="180"/>
    </location>
</feature>
<keyword evidence="8" id="KW-1185">Reference proteome</keyword>
<protein>
    <submittedName>
        <fullName evidence="7">Sporulation integral membrane protein YtvI</fullName>
    </submittedName>
</protein>
<dbReference type="GeneID" id="90533215"/>
<keyword evidence="4 6" id="KW-1133">Transmembrane helix</keyword>
<keyword evidence="3 6" id="KW-0812">Transmembrane</keyword>
<evidence type="ECO:0000313" key="7">
    <source>
        <dbReference type="EMBL" id="MCQ4841057.1"/>
    </source>
</evidence>
<evidence type="ECO:0000256" key="4">
    <source>
        <dbReference type="ARBA" id="ARBA00022989"/>
    </source>
</evidence>
<dbReference type="Proteomes" id="UP001524473">
    <property type="component" value="Unassembled WGS sequence"/>
</dbReference>
<feature type="transmembrane region" description="Helical" evidence="6">
    <location>
        <begin position="218"/>
        <end position="240"/>
    </location>
</feature>
<dbReference type="PANTHER" id="PTHR21716:SF68">
    <property type="entry name" value="TRANSPORT PROTEIN YTVI-RELATED"/>
    <property type="match status" value="1"/>
</dbReference>
<accession>A0ABT1S295</accession>
<dbReference type="InterPro" id="IPR002549">
    <property type="entry name" value="AI-2E-like"/>
</dbReference>
<reference evidence="7 8" key="1">
    <citation type="submission" date="2022-06" db="EMBL/GenBank/DDBJ databases">
        <title>Isolation of gut microbiota from human fecal samples.</title>
        <authorList>
            <person name="Pamer E.G."/>
            <person name="Barat B."/>
            <person name="Waligurski E."/>
            <person name="Medina S."/>
            <person name="Paddock L."/>
            <person name="Mostad J."/>
        </authorList>
    </citation>
    <scope>NUCLEOTIDE SEQUENCE [LARGE SCALE GENOMIC DNA]</scope>
    <source>
        <strain evidence="7 8">DFI.9.73</strain>
    </source>
</reference>
<evidence type="ECO:0000313" key="8">
    <source>
        <dbReference type="Proteomes" id="UP001524473"/>
    </source>
</evidence>
<evidence type="ECO:0000256" key="6">
    <source>
        <dbReference type="SAM" id="Phobius"/>
    </source>
</evidence>
<proteinExistence type="inferred from homology"/>
<dbReference type="RefSeq" id="WP_066866128.1">
    <property type="nucleotide sequence ID" value="NZ_CABKVV010000014.1"/>
</dbReference>
<evidence type="ECO:0000256" key="5">
    <source>
        <dbReference type="ARBA" id="ARBA00023136"/>
    </source>
</evidence>
<feature type="transmembrane region" description="Helical" evidence="6">
    <location>
        <begin position="282"/>
        <end position="298"/>
    </location>
</feature>
<comment type="similarity">
    <text evidence="2">Belongs to the autoinducer-2 exporter (AI-2E) (TC 2.A.86) family.</text>
</comment>
<dbReference type="Pfam" id="PF01594">
    <property type="entry name" value="AI-2E_transport"/>
    <property type="match status" value="1"/>
</dbReference>
<comment type="caution">
    <text evidence="7">The sequence shown here is derived from an EMBL/GenBank/DDBJ whole genome shotgun (WGS) entry which is preliminary data.</text>
</comment>
<dbReference type="NCBIfam" id="TIGR02872">
    <property type="entry name" value="spore_ytvI"/>
    <property type="match status" value="1"/>
</dbReference>
<evidence type="ECO:0000256" key="2">
    <source>
        <dbReference type="ARBA" id="ARBA00009773"/>
    </source>
</evidence>
<feature type="transmembrane region" description="Helical" evidence="6">
    <location>
        <begin position="246"/>
        <end position="270"/>
    </location>
</feature>
<dbReference type="EMBL" id="JANFZH010000036">
    <property type="protein sequence ID" value="MCQ4841057.1"/>
    <property type="molecule type" value="Genomic_DNA"/>
</dbReference>
<dbReference type="PANTHER" id="PTHR21716">
    <property type="entry name" value="TRANSMEMBRANE PROTEIN"/>
    <property type="match status" value="1"/>
</dbReference>
<feature type="transmembrane region" description="Helical" evidence="6">
    <location>
        <begin position="66"/>
        <end position="89"/>
    </location>
</feature>
<organism evidence="7 8">
    <name type="scientific">Neglectibacter timonensis</name>
    <dbReference type="NCBI Taxonomy" id="1776382"/>
    <lineage>
        <taxon>Bacteria</taxon>
        <taxon>Bacillati</taxon>
        <taxon>Bacillota</taxon>
        <taxon>Clostridia</taxon>
        <taxon>Eubacteriales</taxon>
        <taxon>Oscillospiraceae</taxon>
        <taxon>Neglectibacter</taxon>
    </lineage>
</organism>
<keyword evidence="5 6" id="KW-0472">Membrane</keyword>
<evidence type="ECO:0000256" key="1">
    <source>
        <dbReference type="ARBA" id="ARBA00004141"/>
    </source>
</evidence>
<feature type="transmembrane region" description="Helical" evidence="6">
    <location>
        <begin position="10"/>
        <end position="28"/>
    </location>
</feature>
<name>A0ABT1S295_9FIRM</name>
<sequence length="363" mass="40319">MFQKSEIKRILPLLLFFLCYTLLFIIWVKTFFYTLPFLLGLILAILIQPFIGFLEKKLHFPRTVASLAVTLVVLTAVFAAIAFLGFFAIKEIASFLITVSSGNFTGFSEPVTHFLNRIGEFLGQFNIDFVNSNKQELLELVQNSMDLIAACLSTVLSVVTSLPTVITLCIVLIFSTFFLARDLKQLQAWVKSIISASAVFHLKSAAENSSGTGRKYMLSYLLIYFITFCETYVILTILGIPYPLTISLITAVADLLPILGPGIVFTPLAIYQLLIGAYSRGIGLLIGWLIITCIRQIIEPKLVSSTAKVHPLGMLCAIYFSLVSGSIWVLFYVMGLLILYSAFKETGALPSLTHNNKNTRSEF</sequence>
<dbReference type="InterPro" id="IPR014227">
    <property type="entry name" value="YtvI-like"/>
</dbReference>